<keyword evidence="1" id="KW-0813">Transport</keyword>
<reference evidence="6" key="1">
    <citation type="journal article" date="2019" name="Int. J. Syst. Evol. Microbiol.">
        <title>The Global Catalogue of Microorganisms (GCM) 10K type strain sequencing project: providing services to taxonomists for standard genome sequencing and annotation.</title>
        <authorList>
            <consortium name="The Broad Institute Genomics Platform"/>
            <consortium name="The Broad Institute Genome Sequencing Center for Infectious Disease"/>
            <person name="Wu L."/>
            <person name="Ma J."/>
        </authorList>
    </citation>
    <scope>NUCLEOTIDE SEQUENCE [LARGE SCALE GENOMIC DNA]</scope>
    <source>
        <strain evidence="6">CECT 7184</strain>
    </source>
</reference>
<keyword evidence="3 5" id="KW-0067">ATP-binding</keyword>
<evidence type="ECO:0000256" key="1">
    <source>
        <dbReference type="ARBA" id="ARBA00022448"/>
    </source>
</evidence>
<comment type="caution">
    <text evidence="5">The sequence shown here is derived from an EMBL/GenBank/DDBJ whole genome shotgun (WGS) entry which is preliminary data.</text>
</comment>
<evidence type="ECO:0000256" key="3">
    <source>
        <dbReference type="ARBA" id="ARBA00022840"/>
    </source>
</evidence>
<dbReference type="InterPro" id="IPR051120">
    <property type="entry name" value="ABC_AA/LPS_Transport"/>
</dbReference>
<organism evidence="5 6">
    <name type="scientific">Thalassorhabdus alkalitolerans</name>
    <dbReference type="NCBI Taxonomy" id="2282697"/>
    <lineage>
        <taxon>Bacteria</taxon>
        <taxon>Bacillati</taxon>
        <taxon>Bacillota</taxon>
        <taxon>Bacilli</taxon>
        <taxon>Bacillales</taxon>
        <taxon>Bacillaceae</taxon>
        <taxon>Thalassorhabdus</taxon>
    </lineage>
</organism>
<dbReference type="SMART" id="SM00382">
    <property type="entry name" value="AAA"/>
    <property type="match status" value="1"/>
</dbReference>
<dbReference type="PANTHER" id="PTHR45772:SF7">
    <property type="entry name" value="AMINO ACID ABC TRANSPORTER ATP-BINDING PROTEIN"/>
    <property type="match status" value="1"/>
</dbReference>
<sequence length="257" mass="28056">MMLTINGLTKSFGGLTAVNEVDAVIEKGTITAVIGPNGAGKSTFFHLISGFHQPTKGSIQYNGSDITKTPPHKTAALGISRTFQTTHLFEQSTVIDNVLIGHRVRTKATIIDAIFRTKREKNEEKKCYEKAREMLDFVGLSHLENNPVHSITQEEQKRTAIALALATDPELLLLDEPAAGINPDETIELASLIKKIVRNGVTVCLIEHKMPMIMSLADHIIVLNHGSKIAEGTPEEIKNNPEVIKAYLGGEENVETG</sequence>
<keyword evidence="2" id="KW-0547">Nucleotide-binding</keyword>
<protein>
    <submittedName>
        <fullName evidence="5">ABC transporter ATP-binding protein</fullName>
    </submittedName>
</protein>
<dbReference type="EMBL" id="JBHSOZ010000003">
    <property type="protein sequence ID" value="MFC5712311.1"/>
    <property type="molecule type" value="Genomic_DNA"/>
</dbReference>
<dbReference type="SUPFAM" id="SSF52540">
    <property type="entry name" value="P-loop containing nucleoside triphosphate hydrolases"/>
    <property type="match status" value="1"/>
</dbReference>
<dbReference type="PANTHER" id="PTHR45772">
    <property type="entry name" value="CONSERVED COMPONENT OF ABC TRANSPORTER FOR NATURAL AMINO ACIDS-RELATED"/>
    <property type="match status" value="1"/>
</dbReference>
<dbReference type="InterPro" id="IPR003593">
    <property type="entry name" value="AAA+_ATPase"/>
</dbReference>
<dbReference type="InterPro" id="IPR032823">
    <property type="entry name" value="BCA_ABC_TP_C"/>
</dbReference>
<accession>A0ABW0YKQ9</accession>
<dbReference type="Proteomes" id="UP001596142">
    <property type="component" value="Unassembled WGS sequence"/>
</dbReference>
<evidence type="ECO:0000256" key="2">
    <source>
        <dbReference type="ARBA" id="ARBA00022741"/>
    </source>
</evidence>
<dbReference type="InterPro" id="IPR027417">
    <property type="entry name" value="P-loop_NTPase"/>
</dbReference>
<dbReference type="PROSITE" id="PS50893">
    <property type="entry name" value="ABC_TRANSPORTER_2"/>
    <property type="match status" value="1"/>
</dbReference>
<evidence type="ECO:0000313" key="6">
    <source>
        <dbReference type="Proteomes" id="UP001596142"/>
    </source>
</evidence>
<dbReference type="Pfam" id="PF12399">
    <property type="entry name" value="BCA_ABC_TP_C"/>
    <property type="match status" value="1"/>
</dbReference>
<dbReference type="CDD" id="cd03219">
    <property type="entry name" value="ABC_Mj1267_LivG_branched"/>
    <property type="match status" value="1"/>
</dbReference>
<feature type="domain" description="ABC transporter" evidence="4">
    <location>
        <begin position="3"/>
        <end position="250"/>
    </location>
</feature>
<proteinExistence type="predicted"/>
<name>A0ABW0YKQ9_9BACI</name>
<evidence type="ECO:0000313" key="5">
    <source>
        <dbReference type="EMBL" id="MFC5712311.1"/>
    </source>
</evidence>
<gene>
    <name evidence="5" type="ORF">ACFPU1_05915</name>
</gene>
<keyword evidence="6" id="KW-1185">Reference proteome</keyword>
<dbReference type="InterPro" id="IPR003439">
    <property type="entry name" value="ABC_transporter-like_ATP-bd"/>
</dbReference>
<dbReference type="GO" id="GO:0005524">
    <property type="term" value="F:ATP binding"/>
    <property type="evidence" value="ECO:0007669"/>
    <property type="project" value="UniProtKB-KW"/>
</dbReference>
<evidence type="ECO:0000259" key="4">
    <source>
        <dbReference type="PROSITE" id="PS50893"/>
    </source>
</evidence>
<dbReference type="RefSeq" id="WP_385940475.1">
    <property type="nucleotide sequence ID" value="NZ_JBHSOZ010000003.1"/>
</dbReference>
<dbReference type="Gene3D" id="3.40.50.300">
    <property type="entry name" value="P-loop containing nucleotide triphosphate hydrolases"/>
    <property type="match status" value="1"/>
</dbReference>
<dbReference type="Pfam" id="PF00005">
    <property type="entry name" value="ABC_tran"/>
    <property type="match status" value="1"/>
</dbReference>